<dbReference type="NCBIfam" id="TIGR02937">
    <property type="entry name" value="sigma70-ECF"/>
    <property type="match status" value="1"/>
</dbReference>
<dbReference type="InterPro" id="IPR013324">
    <property type="entry name" value="RNA_pol_sigma_r3/r4-like"/>
</dbReference>
<name>A0A660KZA5_9ACTN</name>
<evidence type="ECO:0000256" key="3">
    <source>
        <dbReference type="ARBA" id="ARBA00023082"/>
    </source>
</evidence>
<sequence length="179" mass="20187">MKDADAFAALYNREVQAVLVFIARRTLDAELALDLTAETFAQAFRGRRAFRGTSEAEERAWLFTIARRQIGRYHRRGAVERRALEALGATLPPAGEDDLREIEELAGLDTLRAVLGHELERLSHDQREALRLRVVEERPYPEVADALGVSEQTARARVSRGLRALAQALEPRLAMEDLR</sequence>
<dbReference type="RefSeq" id="WP_121253400.1">
    <property type="nucleotide sequence ID" value="NZ_RBIL01000002.1"/>
</dbReference>
<keyword evidence="5" id="KW-0804">Transcription</keyword>
<dbReference type="InterPro" id="IPR014284">
    <property type="entry name" value="RNA_pol_sigma-70_dom"/>
</dbReference>
<dbReference type="GO" id="GO:0003677">
    <property type="term" value="F:DNA binding"/>
    <property type="evidence" value="ECO:0007669"/>
    <property type="project" value="UniProtKB-KW"/>
</dbReference>
<dbReference type="InterPro" id="IPR007627">
    <property type="entry name" value="RNA_pol_sigma70_r2"/>
</dbReference>
<protein>
    <submittedName>
        <fullName evidence="8">RNA polymerase sigma-70 factor (ECF subfamily)</fullName>
    </submittedName>
</protein>
<evidence type="ECO:0000256" key="5">
    <source>
        <dbReference type="ARBA" id="ARBA00023163"/>
    </source>
</evidence>
<evidence type="ECO:0000313" key="9">
    <source>
        <dbReference type="Proteomes" id="UP000278962"/>
    </source>
</evidence>
<reference evidence="8 9" key="1">
    <citation type="submission" date="2018-10" db="EMBL/GenBank/DDBJ databases">
        <title>Genomic Encyclopedia of Archaeal and Bacterial Type Strains, Phase II (KMG-II): from individual species to whole genera.</title>
        <authorList>
            <person name="Goeker M."/>
        </authorList>
    </citation>
    <scope>NUCLEOTIDE SEQUENCE [LARGE SCALE GENOMIC DNA]</scope>
    <source>
        <strain evidence="8 9">DSM 14954</strain>
    </source>
</reference>
<keyword evidence="9" id="KW-1185">Reference proteome</keyword>
<dbReference type="SUPFAM" id="SSF88946">
    <property type="entry name" value="Sigma2 domain of RNA polymerase sigma factors"/>
    <property type="match status" value="1"/>
</dbReference>
<evidence type="ECO:0000259" key="7">
    <source>
        <dbReference type="Pfam" id="PF08281"/>
    </source>
</evidence>
<dbReference type="InterPro" id="IPR013249">
    <property type="entry name" value="RNA_pol_sigma70_r4_t2"/>
</dbReference>
<dbReference type="AlphaFoldDB" id="A0A660KZA5"/>
<dbReference type="Proteomes" id="UP000278962">
    <property type="component" value="Unassembled WGS sequence"/>
</dbReference>
<evidence type="ECO:0000313" key="8">
    <source>
        <dbReference type="EMBL" id="RKQ86012.1"/>
    </source>
</evidence>
<dbReference type="Gene3D" id="1.10.10.10">
    <property type="entry name" value="Winged helix-like DNA-binding domain superfamily/Winged helix DNA-binding domain"/>
    <property type="match status" value="1"/>
</dbReference>
<dbReference type="Gene3D" id="1.10.1740.10">
    <property type="match status" value="1"/>
</dbReference>
<evidence type="ECO:0000256" key="4">
    <source>
        <dbReference type="ARBA" id="ARBA00023125"/>
    </source>
</evidence>
<dbReference type="GO" id="GO:0006352">
    <property type="term" value="P:DNA-templated transcription initiation"/>
    <property type="evidence" value="ECO:0007669"/>
    <property type="project" value="InterPro"/>
</dbReference>
<dbReference type="PANTHER" id="PTHR43133">
    <property type="entry name" value="RNA POLYMERASE ECF-TYPE SIGMA FACTO"/>
    <property type="match status" value="1"/>
</dbReference>
<dbReference type="InterPro" id="IPR013325">
    <property type="entry name" value="RNA_pol_sigma_r2"/>
</dbReference>
<dbReference type="InterPro" id="IPR036388">
    <property type="entry name" value="WH-like_DNA-bd_sf"/>
</dbReference>
<keyword evidence="2" id="KW-0805">Transcription regulation</keyword>
<dbReference type="GO" id="GO:0016987">
    <property type="term" value="F:sigma factor activity"/>
    <property type="evidence" value="ECO:0007669"/>
    <property type="project" value="UniProtKB-KW"/>
</dbReference>
<keyword evidence="3" id="KW-0731">Sigma factor</keyword>
<comment type="similarity">
    <text evidence="1">Belongs to the sigma-70 factor family. ECF subfamily.</text>
</comment>
<dbReference type="PANTHER" id="PTHR43133:SF52">
    <property type="entry name" value="ECF RNA POLYMERASE SIGMA FACTOR SIGL"/>
    <property type="match status" value="1"/>
</dbReference>
<keyword evidence="4" id="KW-0238">DNA-binding</keyword>
<evidence type="ECO:0000256" key="2">
    <source>
        <dbReference type="ARBA" id="ARBA00023015"/>
    </source>
</evidence>
<feature type="domain" description="RNA polymerase sigma factor 70 region 4 type 2" evidence="7">
    <location>
        <begin position="115"/>
        <end position="165"/>
    </location>
</feature>
<dbReference type="CDD" id="cd06171">
    <property type="entry name" value="Sigma70_r4"/>
    <property type="match status" value="1"/>
</dbReference>
<dbReference type="SUPFAM" id="SSF88659">
    <property type="entry name" value="Sigma3 and sigma4 domains of RNA polymerase sigma factors"/>
    <property type="match status" value="1"/>
</dbReference>
<dbReference type="EMBL" id="RBIL01000002">
    <property type="protein sequence ID" value="RKQ86012.1"/>
    <property type="molecule type" value="Genomic_DNA"/>
</dbReference>
<comment type="caution">
    <text evidence="8">The sequence shown here is derived from an EMBL/GenBank/DDBJ whole genome shotgun (WGS) entry which is preliminary data.</text>
</comment>
<dbReference type="Pfam" id="PF04542">
    <property type="entry name" value="Sigma70_r2"/>
    <property type="match status" value="1"/>
</dbReference>
<feature type="domain" description="RNA polymerase sigma-70 region 2" evidence="6">
    <location>
        <begin position="10"/>
        <end position="76"/>
    </location>
</feature>
<evidence type="ECO:0000259" key="6">
    <source>
        <dbReference type="Pfam" id="PF04542"/>
    </source>
</evidence>
<organism evidence="8 9">
    <name type="scientific">Solirubrobacter pauli</name>
    <dbReference type="NCBI Taxonomy" id="166793"/>
    <lineage>
        <taxon>Bacteria</taxon>
        <taxon>Bacillati</taxon>
        <taxon>Actinomycetota</taxon>
        <taxon>Thermoleophilia</taxon>
        <taxon>Solirubrobacterales</taxon>
        <taxon>Solirubrobacteraceae</taxon>
        <taxon>Solirubrobacter</taxon>
    </lineage>
</organism>
<dbReference type="OrthoDB" id="5518337at2"/>
<dbReference type="Pfam" id="PF08281">
    <property type="entry name" value="Sigma70_r4_2"/>
    <property type="match status" value="1"/>
</dbReference>
<gene>
    <name evidence="8" type="ORF">C8N24_4020</name>
</gene>
<evidence type="ECO:0000256" key="1">
    <source>
        <dbReference type="ARBA" id="ARBA00010641"/>
    </source>
</evidence>
<dbReference type="InterPro" id="IPR039425">
    <property type="entry name" value="RNA_pol_sigma-70-like"/>
</dbReference>
<accession>A0A660KZA5</accession>
<proteinExistence type="inferred from homology"/>